<evidence type="ECO:0000313" key="2">
    <source>
        <dbReference type="Proteomes" id="UP000076268"/>
    </source>
</evidence>
<dbReference type="RefSeq" id="WP_066237113.1">
    <property type="nucleotide sequence ID" value="NZ_LSGP01000001.1"/>
</dbReference>
<comment type="caution">
    <text evidence="1">The sequence shown here is derived from an EMBL/GenBank/DDBJ whole genome shotgun (WGS) entry which is preliminary data.</text>
</comment>
<keyword evidence="2" id="KW-1185">Reference proteome</keyword>
<protein>
    <submittedName>
        <fullName evidence="1">Uncharacterized protein</fullName>
    </submittedName>
</protein>
<dbReference type="Proteomes" id="UP000076268">
    <property type="component" value="Unassembled WGS sequence"/>
</dbReference>
<organism evidence="1 2">
    <name type="scientific">Anaerosporomusa subterranea</name>
    <dbReference type="NCBI Taxonomy" id="1794912"/>
    <lineage>
        <taxon>Bacteria</taxon>
        <taxon>Bacillati</taxon>
        <taxon>Bacillota</taxon>
        <taxon>Negativicutes</taxon>
        <taxon>Acetonemataceae</taxon>
        <taxon>Anaerosporomusa</taxon>
    </lineage>
</organism>
<name>A0A154BW38_ANASB</name>
<dbReference type="AlphaFoldDB" id="A0A154BW38"/>
<dbReference type="EMBL" id="LSGP01000001">
    <property type="protein sequence ID" value="KYZ78243.1"/>
    <property type="molecule type" value="Genomic_DNA"/>
</dbReference>
<dbReference type="OrthoDB" id="1678992at2"/>
<sequence length="209" mass="23269">MVIYTSAALALYCSHCGKIHTHNICRFSLNACNQTELRCSCGHMQAKISPARKDQFFLTIYCELCRKNHVLCVNFTHSGASELRKLYCANNNLELGFVGKRQLIEQTLERHRYAVNRALPDQSGTDNENSQVLLDVLNRVHDIAESGGVRCNCGSAAIRAEVLASCIELRCQTCGASVALAARNDMDLARLDEVKNIELSLSCHSRQTY</sequence>
<gene>
    <name evidence="1" type="ORF">AXX12_01485</name>
</gene>
<dbReference type="STRING" id="1794912.AXX12_01485"/>
<reference evidence="1 2" key="1">
    <citation type="submission" date="2016-02" db="EMBL/GenBank/DDBJ databases">
        <title>Anaerosporomusa subterraneum gen. nov., sp. nov., a spore-forming obligate anaerobe isolated from saprolite.</title>
        <authorList>
            <person name="Choi J.K."/>
            <person name="Shah M."/>
            <person name="Yee N."/>
        </authorList>
    </citation>
    <scope>NUCLEOTIDE SEQUENCE [LARGE SCALE GENOMIC DNA]</scope>
    <source>
        <strain evidence="1 2">RU4</strain>
    </source>
</reference>
<proteinExistence type="predicted"/>
<evidence type="ECO:0000313" key="1">
    <source>
        <dbReference type="EMBL" id="KYZ78243.1"/>
    </source>
</evidence>
<accession>A0A154BW38</accession>